<evidence type="ECO:0000256" key="1">
    <source>
        <dbReference type="ARBA" id="ARBA00006484"/>
    </source>
</evidence>
<reference evidence="3" key="1">
    <citation type="journal article" date="2021" name="Sci. Rep.">
        <title>Diploid genomic architecture of Nitzschia inconspicua, an elite biomass production diatom.</title>
        <authorList>
            <person name="Oliver A."/>
            <person name="Podell S."/>
            <person name="Pinowska A."/>
            <person name="Traller J.C."/>
            <person name="Smith S.R."/>
            <person name="McClure R."/>
            <person name="Beliaev A."/>
            <person name="Bohutskyi P."/>
            <person name="Hill E.A."/>
            <person name="Rabines A."/>
            <person name="Zheng H."/>
            <person name="Allen L.Z."/>
            <person name="Kuo A."/>
            <person name="Grigoriev I.V."/>
            <person name="Allen A.E."/>
            <person name="Hazlebeck D."/>
            <person name="Allen E.E."/>
        </authorList>
    </citation>
    <scope>NUCLEOTIDE SEQUENCE</scope>
    <source>
        <strain evidence="3">Hildebrandi</strain>
    </source>
</reference>
<sequence length="303" mass="32430">MSFAAYTIKDSSRPAIALVTGGRSGIGKAIANKIATFPFVENVLIVSRSVKESDLQNSKFVAVAADIGTAEGRQIVIDKVASLTTESGRQLRYLVHSAGTIEPIRLAGQITPEEFRSALNVNLEGPFFLSTALYPFLEAKDDDAAAGRILHVSSGAAHGAPPIGWGVYGITKAAFFQSFKVLSREFEHLGGKVVVGSFKPGVVDTSMQGVIRESPAESMPVVGNFKALKEKVLAQAAEGASTKAMPPPKGALDSPDNVAFFAEWLLLGTTDEEFSNLSEPNEYDIRDSSLFPKWIPEENLPND</sequence>
<dbReference type="EMBL" id="JAGRRH010000004">
    <property type="protein sequence ID" value="KAG7370984.1"/>
    <property type="molecule type" value="Genomic_DNA"/>
</dbReference>
<gene>
    <name evidence="3" type="ORF">IV203_019554</name>
</gene>
<evidence type="ECO:0000313" key="3">
    <source>
        <dbReference type="EMBL" id="KAG7370984.1"/>
    </source>
</evidence>
<accession>A0A9K3LYQ3</accession>
<evidence type="ECO:0000256" key="2">
    <source>
        <dbReference type="ARBA" id="ARBA00023002"/>
    </source>
</evidence>
<dbReference type="PANTHER" id="PTHR43008">
    <property type="entry name" value="BENZIL REDUCTASE"/>
    <property type="match status" value="1"/>
</dbReference>
<keyword evidence="4" id="KW-1185">Reference proteome</keyword>
<comment type="similarity">
    <text evidence="1">Belongs to the short-chain dehydrogenases/reductases (SDR) family.</text>
</comment>
<proteinExistence type="inferred from homology"/>
<protein>
    <submittedName>
        <fullName evidence="3">Beta-ketoacyl-acyl carrier protein reductase</fullName>
    </submittedName>
</protein>
<dbReference type="GO" id="GO:0016616">
    <property type="term" value="F:oxidoreductase activity, acting on the CH-OH group of donors, NAD or NADP as acceptor"/>
    <property type="evidence" value="ECO:0007669"/>
    <property type="project" value="UniProtKB-ARBA"/>
</dbReference>
<comment type="caution">
    <text evidence="3">The sequence shown here is derived from an EMBL/GenBank/DDBJ whole genome shotgun (WGS) entry which is preliminary data.</text>
</comment>
<reference evidence="3" key="2">
    <citation type="submission" date="2021-04" db="EMBL/GenBank/DDBJ databases">
        <authorList>
            <person name="Podell S."/>
        </authorList>
    </citation>
    <scope>NUCLEOTIDE SEQUENCE</scope>
    <source>
        <strain evidence="3">Hildebrandi</strain>
    </source>
</reference>
<evidence type="ECO:0000313" key="4">
    <source>
        <dbReference type="Proteomes" id="UP000693970"/>
    </source>
</evidence>
<dbReference type="Proteomes" id="UP000693970">
    <property type="component" value="Unassembled WGS sequence"/>
</dbReference>
<name>A0A9K3LYQ3_9STRA</name>
<dbReference type="AlphaFoldDB" id="A0A9K3LYQ3"/>
<dbReference type="OrthoDB" id="1933717at2759"/>
<dbReference type="InterPro" id="IPR002347">
    <property type="entry name" value="SDR_fam"/>
</dbReference>
<organism evidence="3 4">
    <name type="scientific">Nitzschia inconspicua</name>
    <dbReference type="NCBI Taxonomy" id="303405"/>
    <lineage>
        <taxon>Eukaryota</taxon>
        <taxon>Sar</taxon>
        <taxon>Stramenopiles</taxon>
        <taxon>Ochrophyta</taxon>
        <taxon>Bacillariophyta</taxon>
        <taxon>Bacillariophyceae</taxon>
        <taxon>Bacillariophycidae</taxon>
        <taxon>Bacillariales</taxon>
        <taxon>Bacillariaceae</taxon>
        <taxon>Nitzschia</taxon>
    </lineage>
</organism>
<keyword evidence="2" id="KW-0560">Oxidoreductase</keyword>
<dbReference type="GO" id="GO:0050664">
    <property type="term" value="F:oxidoreductase activity, acting on NAD(P)H, oxygen as acceptor"/>
    <property type="evidence" value="ECO:0007669"/>
    <property type="project" value="TreeGrafter"/>
</dbReference>
<dbReference type="Pfam" id="PF00106">
    <property type="entry name" value="adh_short"/>
    <property type="match status" value="1"/>
</dbReference>
<dbReference type="PANTHER" id="PTHR43008:SF4">
    <property type="entry name" value="CHAIN DEHYDROGENASE, PUTATIVE (AFU_ORTHOLOGUE AFUA_4G08710)-RELATED"/>
    <property type="match status" value="1"/>
</dbReference>